<comment type="caution">
    <text evidence="2">The sequence shown here is derived from an EMBL/GenBank/DDBJ whole genome shotgun (WGS) entry which is preliminary data.</text>
</comment>
<dbReference type="EMBL" id="JAQQWE010000010">
    <property type="protein sequence ID" value="KAK7937641.1"/>
    <property type="molecule type" value="Genomic_DNA"/>
</dbReference>
<dbReference type="PANTHER" id="PTHR13379">
    <property type="entry name" value="UNCHARACTERIZED DUF1308"/>
    <property type="match status" value="1"/>
</dbReference>
<dbReference type="InterPro" id="IPR010733">
    <property type="entry name" value="DUF1308"/>
</dbReference>
<feature type="domain" description="DUF1308" evidence="1">
    <location>
        <begin position="348"/>
        <end position="432"/>
    </location>
</feature>
<protein>
    <recommendedName>
        <fullName evidence="1">DUF1308 domain-containing protein</fullName>
    </recommendedName>
</protein>
<gene>
    <name evidence="2" type="ORF">PG986_014509</name>
</gene>
<proteinExistence type="predicted"/>
<sequence>MDASHQDLFERARTLQSELEQFAAHVRETRGTTTQLYSRLLSLSSDVQADARALEKRIQQVREAHDPSVQDVNGLSGANLPFYEAIWETAKRSRDLVDIRCKICINPTCKLPLAPGSRIMPSLGTQSSSKLRHITVDVITDGGLAWYKVSTTTNRKLLYDLAKEAVYCGDSDEEDDDPFEDETADLDIPLLKIAKDMTQAAANHRIRTKQPKAYIILPRVFEGETVQVDKLLQLCRKTGVTILCGADLPPVPSFGTTAVVPKSMTDVPRRLNDPDLAVESDSEPVLHGISLMEPLEACMVANGVDDMLQISDGRISATEGETTLPDVSRQSVMSVMFPHPSSSFTEVLNIDTSVLVALASDFSHTAVPRQGWYNRHHVAHWEQEKKEHFLPAHLYPTLGDHELVCVTEAAETLRHIVKTMGTPAEKARARVILGDDDDGNEIGQQELVRALQDLSIYEVPSNFRLPIRAVDKNEKDCQKQLPDASKHVLAGQLNPGRSVFAYGWAAGVTSITCNAAAVKQMATELERETGLDDSAWPSIWAFPTSRPLVGTPKPEGVPAVRAKKHIGDCQTNGCICGLDKFYAEKDNKTLD</sequence>
<dbReference type="Proteomes" id="UP001391051">
    <property type="component" value="Unassembled WGS sequence"/>
</dbReference>
<keyword evidence="3" id="KW-1185">Reference proteome</keyword>
<evidence type="ECO:0000313" key="2">
    <source>
        <dbReference type="EMBL" id="KAK7937641.1"/>
    </source>
</evidence>
<dbReference type="PANTHER" id="PTHR13379:SF0">
    <property type="entry name" value="UPF0415 PROTEIN C7ORF25"/>
    <property type="match status" value="1"/>
</dbReference>
<dbReference type="GeneID" id="92083793"/>
<name>A0ABR1PT64_9PEZI</name>
<evidence type="ECO:0000259" key="1">
    <source>
        <dbReference type="Pfam" id="PF07000"/>
    </source>
</evidence>
<organism evidence="2 3">
    <name type="scientific">Apiospora aurea</name>
    <dbReference type="NCBI Taxonomy" id="335848"/>
    <lineage>
        <taxon>Eukaryota</taxon>
        <taxon>Fungi</taxon>
        <taxon>Dikarya</taxon>
        <taxon>Ascomycota</taxon>
        <taxon>Pezizomycotina</taxon>
        <taxon>Sordariomycetes</taxon>
        <taxon>Xylariomycetidae</taxon>
        <taxon>Amphisphaeriales</taxon>
        <taxon>Apiosporaceae</taxon>
        <taxon>Apiospora</taxon>
    </lineage>
</organism>
<dbReference type="PROSITE" id="PS00018">
    <property type="entry name" value="EF_HAND_1"/>
    <property type="match status" value="1"/>
</dbReference>
<dbReference type="InterPro" id="IPR018247">
    <property type="entry name" value="EF_Hand_1_Ca_BS"/>
</dbReference>
<accession>A0ABR1PT64</accession>
<dbReference type="Pfam" id="PF07000">
    <property type="entry name" value="DUF1308"/>
    <property type="match status" value="1"/>
</dbReference>
<dbReference type="RefSeq" id="XP_066692969.1">
    <property type="nucleotide sequence ID" value="XM_066850731.1"/>
</dbReference>
<reference evidence="2 3" key="1">
    <citation type="submission" date="2023-01" db="EMBL/GenBank/DDBJ databases">
        <title>Analysis of 21 Apiospora genomes using comparative genomics revels a genus with tremendous synthesis potential of carbohydrate active enzymes and secondary metabolites.</title>
        <authorList>
            <person name="Sorensen T."/>
        </authorList>
    </citation>
    <scope>NUCLEOTIDE SEQUENCE [LARGE SCALE GENOMIC DNA]</scope>
    <source>
        <strain evidence="2 3">CBS 24483</strain>
    </source>
</reference>
<evidence type="ECO:0000313" key="3">
    <source>
        <dbReference type="Proteomes" id="UP001391051"/>
    </source>
</evidence>